<dbReference type="SUPFAM" id="SSF46689">
    <property type="entry name" value="Homeodomain-like"/>
    <property type="match status" value="1"/>
</dbReference>
<evidence type="ECO:0000313" key="13">
    <source>
        <dbReference type="EMBL" id="AQG81026.1"/>
    </source>
</evidence>
<dbReference type="GO" id="GO:0000155">
    <property type="term" value="F:phosphorelay sensor kinase activity"/>
    <property type="evidence" value="ECO:0007669"/>
    <property type="project" value="InterPro"/>
</dbReference>
<evidence type="ECO:0000259" key="11">
    <source>
        <dbReference type="PROSITE" id="PS50109"/>
    </source>
</evidence>
<dbReference type="PROSITE" id="PS01124">
    <property type="entry name" value="HTH_ARAC_FAMILY_2"/>
    <property type="match status" value="1"/>
</dbReference>
<dbReference type="GO" id="GO:0043565">
    <property type="term" value="F:sequence-specific DNA binding"/>
    <property type="evidence" value="ECO:0007669"/>
    <property type="project" value="InterPro"/>
</dbReference>
<dbReference type="InterPro" id="IPR003594">
    <property type="entry name" value="HATPase_dom"/>
</dbReference>
<evidence type="ECO:0000256" key="6">
    <source>
        <dbReference type="ARBA" id="ARBA00023015"/>
    </source>
</evidence>
<keyword evidence="4" id="KW-0808">Transferase</keyword>
<dbReference type="FunFam" id="3.30.565.10:FF:000006">
    <property type="entry name" value="Sensor histidine kinase WalK"/>
    <property type="match status" value="1"/>
</dbReference>
<dbReference type="Gene3D" id="1.10.10.60">
    <property type="entry name" value="Homeodomain-like"/>
    <property type="match status" value="1"/>
</dbReference>
<dbReference type="InterPro" id="IPR003961">
    <property type="entry name" value="FN3_dom"/>
</dbReference>
<feature type="modified residue" description="4-aspartylphosphate" evidence="9">
    <location>
        <position position="1130"/>
    </location>
</feature>
<dbReference type="InterPro" id="IPR009057">
    <property type="entry name" value="Homeodomain-like_sf"/>
</dbReference>
<dbReference type="Pfam" id="PF00512">
    <property type="entry name" value="HisKA"/>
    <property type="match status" value="1"/>
</dbReference>
<keyword evidence="6" id="KW-0805">Transcription regulation</keyword>
<organism evidence="13 14">
    <name type="scientific">Spirosoma montaniterrae</name>
    <dbReference type="NCBI Taxonomy" id="1178516"/>
    <lineage>
        <taxon>Bacteria</taxon>
        <taxon>Pseudomonadati</taxon>
        <taxon>Bacteroidota</taxon>
        <taxon>Cytophagia</taxon>
        <taxon>Cytophagales</taxon>
        <taxon>Cytophagaceae</taxon>
        <taxon>Spirosoma</taxon>
    </lineage>
</organism>
<dbReference type="InterPro" id="IPR015943">
    <property type="entry name" value="WD40/YVTN_repeat-like_dom_sf"/>
</dbReference>
<evidence type="ECO:0000256" key="5">
    <source>
        <dbReference type="ARBA" id="ARBA00022777"/>
    </source>
</evidence>
<dbReference type="EC" id="2.7.13.3" evidence="2"/>
<dbReference type="SMART" id="SM00342">
    <property type="entry name" value="HTH_ARAC"/>
    <property type="match status" value="1"/>
</dbReference>
<comment type="catalytic activity">
    <reaction evidence="1">
        <text>ATP + protein L-histidine = ADP + protein N-phospho-L-histidine.</text>
        <dbReference type="EC" id="2.7.13.3"/>
    </reaction>
</comment>
<dbReference type="InterPro" id="IPR005467">
    <property type="entry name" value="His_kinase_dom"/>
</dbReference>
<dbReference type="Gene3D" id="3.30.565.10">
    <property type="entry name" value="Histidine kinase-like ATPase, C-terminal domain"/>
    <property type="match status" value="1"/>
</dbReference>
<feature type="domain" description="HTH araC/xylS-type" evidence="10">
    <location>
        <begin position="1229"/>
        <end position="1329"/>
    </location>
</feature>
<dbReference type="FunFam" id="1.10.287.130:FF:000045">
    <property type="entry name" value="Two-component system sensor histidine kinase/response regulator"/>
    <property type="match status" value="1"/>
</dbReference>
<dbReference type="CDD" id="cd16922">
    <property type="entry name" value="HATPase_EvgS-ArcB-TorS-like"/>
    <property type="match status" value="1"/>
</dbReference>
<dbReference type="Gene3D" id="3.40.50.2300">
    <property type="match status" value="1"/>
</dbReference>
<name>A0A1P9X068_9BACT</name>
<evidence type="ECO:0000256" key="9">
    <source>
        <dbReference type="PROSITE-ProRule" id="PRU00169"/>
    </source>
</evidence>
<dbReference type="SUPFAM" id="SSF47384">
    <property type="entry name" value="Homodimeric domain of signal transducing histidine kinase"/>
    <property type="match status" value="1"/>
</dbReference>
<dbReference type="Pfam" id="PF02518">
    <property type="entry name" value="HATPase_c"/>
    <property type="match status" value="1"/>
</dbReference>
<dbReference type="InterPro" id="IPR018062">
    <property type="entry name" value="HTH_AraC-typ_CS"/>
</dbReference>
<keyword evidence="3 9" id="KW-0597">Phosphoprotein</keyword>
<dbReference type="SUPFAM" id="SSF50998">
    <property type="entry name" value="Quinoprotein alcohol dehydrogenase-like"/>
    <property type="match status" value="1"/>
</dbReference>
<dbReference type="PROSITE" id="PS00041">
    <property type="entry name" value="HTH_ARAC_FAMILY_1"/>
    <property type="match status" value="1"/>
</dbReference>
<dbReference type="Pfam" id="PF07494">
    <property type="entry name" value="Reg_prop"/>
    <property type="match status" value="7"/>
</dbReference>
<dbReference type="Proteomes" id="UP000187941">
    <property type="component" value="Chromosome"/>
</dbReference>
<dbReference type="Gene3D" id="2.130.10.10">
    <property type="entry name" value="YVTN repeat-like/Quinoprotein amine dehydrogenase"/>
    <property type="match status" value="2"/>
</dbReference>
<dbReference type="InterPro" id="IPR011006">
    <property type="entry name" value="CheY-like_superfamily"/>
</dbReference>
<dbReference type="SUPFAM" id="SSF52172">
    <property type="entry name" value="CheY-like"/>
    <property type="match status" value="1"/>
</dbReference>
<keyword evidence="7" id="KW-0238">DNA-binding</keyword>
<dbReference type="InterPro" id="IPR011110">
    <property type="entry name" value="Reg_prop"/>
</dbReference>
<dbReference type="PANTHER" id="PTHR43547">
    <property type="entry name" value="TWO-COMPONENT HISTIDINE KINASE"/>
    <property type="match status" value="1"/>
</dbReference>
<dbReference type="InterPro" id="IPR018060">
    <property type="entry name" value="HTH_AraC"/>
</dbReference>
<dbReference type="Gene3D" id="2.60.40.10">
    <property type="entry name" value="Immunoglobulins"/>
    <property type="match status" value="1"/>
</dbReference>
<dbReference type="InterPro" id="IPR013783">
    <property type="entry name" value="Ig-like_fold"/>
</dbReference>
<reference evidence="13 14" key="1">
    <citation type="submission" date="2016-01" db="EMBL/GenBank/DDBJ databases">
        <authorList>
            <person name="Oliw E.H."/>
        </authorList>
    </citation>
    <scope>NUCLEOTIDE SEQUENCE [LARGE SCALE GENOMIC DNA]</scope>
    <source>
        <strain evidence="13 14">DY10</strain>
    </source>
</reference>
<dbReference type="InterPro" id="IPR004358">
    <property type="entry name" value="Sig_transdc_His_kin-like_C"/>
</dbReference>
<dbReference type="SUPFAM" id="SSF63829">
    <property type="entry name" value="Calcium-dependent phosphotriesterase"/>
    <property type="match status" value="1"/>
</dbReference>
<feature type="domain" description="Histidine kinase" evidence="11">
    <location>
        <begin position="821"/>
        <end position="1043"/>
    </location>
</feature>
<evidence type="ECO:0000256" key="7">
    <source>
        <dbReference type="ARBA" id="ARBA00023125"/>
    </source>
</evidence>
<dbReference type="SMART" id="SM00387">
    <property type="entry name" value="HATPase_c"/>
    <property type="match status" value="1"/>
</dbReference>
<evidence type="ECO:0000256" key="3">
    <source>
        <dbReference type="ARBA" id="ARBA00022553"/>
    </source>
</evidence>
<evidence type="ECO:0000256" key="4">
    <source>
        <dbReference type="ARBA" id="ARBA00022679"/>
    </source>
</evidence>
<dbReference type="CDD" id="cd00063">
    <property type="entry name" value="FN3"/>
    <property type="match status" value="1"/>
</dbReference>
<evidence type="ECO:0000256" key="8">
    <source>
        <dbReference type="ARBA" id="ARBA00023163"/>
    </source>
</evidence>
<evidence type="ECO:0000256" key="2">
    <source>
        <dbReference type="ARBA" id="ARBA00012438"/>
    </source>
</evidence>
<keyword evidence="8" id="KW-0804">Transcription</keyword>
<dbReference type="PROSITE" id="PS50110">
    <property type="entry name" value="RESPONSE_REGULATORY"/>
    <property type="match status" value="1"/>
</dbReference>
<dbReference type="SMART" id="SM00448">
    <property type="entry name" value="REC"/>
    <property type="match status" value="1"/>
</dbReference>
<dbReference type="InterPro" id="IPR011047">
    <property type="entry name" value="Quinoprotein_ADH-like_sf"/>
</dbReference>
<dbReference type="Pfam" id="PF07495">
    <property type="entry name" value="Y_Y_Y"/>
    <property type="match status" value="1"/>
</dbReference>
<dbReference type="InterPro" id="IPR001789">
    <property type="entry name" value="Sig_transdc_resp-reg_receiver"/>
</dbReference>
<keyword evidence="14" id="KW-1185">Reference proteome</keyword>
<keyword evidence="5" id="KW-0418">Kinase</keyword>
<dbReference type="KEGG" id="smon:AWR27_17885"/>
<dbReference type="Pfam" id="PF00072">
    <property type="entry name" value="Response_reg"/>
    <property type="match status" value="1"/>
</dbReference>
<dbReference type="PRINTS" id="PR00344">
    <property type="entry name" value="BCTRLSENSOR"/>
</dbReference>
<proteinExistence type="predicted"/>
<dbReference type="SMART" id="SM00388">
    <property type="entry name" value="HisKA"/>
    <property type="match status" value="1"/>
</dbReference>
<dbReference type="InterPro" id="IPR036097">
    <property type="entry name" value="HisK_dim/P_sf"/>
</dbReference>
<gene>
    <name evidence="13" type="ORF">AWR27_17885</name>
</gene>
<dbReference type="SUPFAM" id="SSF55874">
    <property type="entry name" value="ATPase domain of HSP90 chaperone/DNA topoisomerase II/histidine kinase"/>
    <property type="match status" value="1"/>
</dbReference>
<dbReference type="InterPro" id="IPR011123">
    <property type="entry name" value="Y_Y_Y"/>
</dbReference>
<sequence length="1334" mass="148825">MATVGRGQVPFHRFTTAQGLSQSTITQIIQDRQGFLWLGTADGLNRYDGYGFTTYRHHRRDSTSLPASDVWVLAEDAQDRLWVGTYTGGVCYLDRQTEHFVRVPLRAGGRTITGVSALLAQQEGVWVGTPGAGLFFVDKHTLRAKLLSGAESPMAEPNVTALGAGRQSTCWVGTQGGTFYHVAQDPFRVLQYGRLPGPASGNRIVAFYEAPDQTLWIGTEARGLYQLQPGERQPRQVFYQPGKRGGLNSITSFARDTRQTLWIGTDDGLLRVPQGDLSRAVHQPAQPDQEQGLSSHAVKSLLTDRSGNVWVGTWEGGLNVAYHEAEHFRTLTRKDGLPERKVTAIGGDRSGGVWLGSSAGLTYWTPSAKRFERVVPPHIPGRDVYLLSHFPADRPLAGTWNQPFAVWNPPTRRFVSQPGNASAAITSATNFAQAFAPADSNRIWVSTRSDGILRFDPITLRSDPLPDVIDGVNLKTMGAKAMCQTSDGTLWLGTYSDGLWALNLRTRRIRHYLSDDRPGSLAQDHINALFEDAQHRLWVGTNGGGLNRFDRRTGRFVTYTTENGLANNTVKSILQDKRGMLWIATNDGLSRFDPERDIFTSYSTCDGLSGREFMTNASYRSPDGHLFFGSTEGLTYFHPDSVPVTRNRLPVLLTGLRLFNRPVAVGSADSPLKQPLTQTKELTLRHGQSVFTLDFLVLNFRNASKAQYAYRLDPLDPDWNYVGTQRSATYTNLDPGDYTFRVKAVNGFGADETTLTIRVLPPWYRTGWAYAGYALLVLLALWAIRHGVRVRERFRYELRAQTLEAQKIRELDELKTNFFTNISHEFRTAITLIISPLERLITKETGMPTEQVQQQHRLIHRNAQRLLRLINQLLDLSKLEAGQMRPRLSRNTLPDFVERIVATFQPLSVTHRIMYQSSFPNVPVWYDPDLLENVLSNLLSNALKFTPEGGEIDVTLTPADTAHPPQQAVLTVRDTGTGIAPEHLSHIFQRFYQIDGRNQSKTVGTGVGLALCRELIELVGGQIDVASEVGRGSCFTVRLPLTPPTLEENAVGPTLERLPVDMLVVSQTNVPTPAPGGQPQGSLLLVEDNDELRAYIRSVFAEQYVVWEAANGEDGWQLVLDRHPDLIISDLMMPKLNGLDLCRRLKQHPATSHIPVILLTARQNADSQLKGLSVGADDYLAKPFNEQMLLNRVQNLLRTRQHLRERFGRVVTVQPSELTTTSADEQFLTQALRLIEARIDDPDLSVHDLEEALNLSETLLYRKLKTLTGLSGVEFIRSVRLKRAAQWLRSDADVSVSEVAYRVGFRDPAYFSRCFAKEFGQSPKQFAATSAPVG</sequence>
<dbReference type="InterPro" id="IPR003661">
    <property type="entry name" value="HisK_dim/P_dom"/>
</dbReference>
<dbReference type="GO" id="GO:0003700">
    <property type="term" value="F:DNA-binding transcription factor activity"/>
    <property type="evidence" value="ECO:0007669"/>
    <property type="project" value="InterPro"/>
</dbReference>
<protein>
    <recommendedName>
        <fullName evidence="2">histidine kinase</fullName>
        <ecNumber evidence="2">2.7.13.3</ecNumber>
    </recommendedName>
</protein>
<dbReference type="PROSITE" id="PS50109">
    <property type="entry name" value="HIS_KIN"/>
    <property type="match status" value="1"/>
</dbReference>
<dbReference type="STRING" id="1178516.AWR27_17885"/>
<dbReference type="InterPro" id="IPR036890">
    <property type="entry name" value="HATPase_C_sf"/>
</dbReference>
<dbReference type="Pfam" id="PF12833">
    <property type="entry name" value="HTH_18"/>
    <property type="match status" value="1"/>
</dbReference>
<accession>A0A1P9X068</accession>
<dbReference type="EMBL" id="CP014263">
    <property type="protein sequence ID" value="AQG81026.1"/>
    <property type="molecule type" value="Genomic_DNA"/>
</dbReference>
<evidence type="ECO:0000259" key="10">
    <source>
        <dbReference type="PROSITE" id="PS01124"/>
    </source>
</evidence>
<dbReference type="FunFam" id="2.60.40.10:FF:000791">
    <property type="entry name" value="Two-component system sensor histidine kinase/response regulator"/>
    <property type="match status" value="1"/>
</dbReference>
<feature type="domain" description="Response regulatory" evidence="12">
    <location>
        <begin position="1082"/>
        <end position="1197"/>
    </location>
</feature>
<dbReference type="CDD" id="cd00082">
    <property type="entry name" value="HisKA"/>
    <property type="match status" value="1"/>
</dbReference>
<dbReference type="Gene3D" id="1.10.287.130">
    <property type="match status" value="1"/>
</dbReference>
<evidence type="ECO:0000256" key="1">
    <source>
        <dbReference type="ARBA" id="ARBA00000085"/>
    </source>
</evidence>
<evidence type="ECO:0000313" key="14">
    <source>
        <dbReference type="Proteomes" id="UP000187941"/>
    </source>
</evidence>
<dbReference type="CDD" id="cd17574">
    <property type="entry name" value="REC_OmpR"/>
    <property type="match status" value="1"/>
</dbReference>
<dbReference type="PANTHER" id="PTHR43547:SF2">
    <property type="entry name" value="HYBRID SIGNAL TRANSDUCTION HISTIDINE KINASE C"/>
    <property type="match status" value="1"/>
</dbReference>
<evidence type="ECO:0000259" key="12">
    <source>
        <dbReference type="PROSITE" id="PS50110"/>
    </source>
</evidence>